<evidence type="ECO:0000313" key="6">
    <source>
        <dbReference type="EMBL" id="KAF7419778.1"/>
    </source>
</evidence>
<gene>
    <name evidence="6" type="ORF">H0235_010075</name>
</gene>
<dbReference type="Pfam" id="PF00335">
    <property type="entry name" value="Tetraspanin"/>
    <property type="match status" value="1"/>
</dbReference>
<keyword evidence="3 5" id="KW-1133">Transmembrane helix</keyword>
<dbReference type="SUPFAM" id="SSF48652">
    <property type="entry name" value="Tetraspanin"/>
    <property type="match status" value="1"/>
</dbReference>
<dbReference type="AlphaFoldDB" id="A0A834NWD5"/>
<comment type="caution">
    <text evidence="6">The sequence shown here is derived from an EMBL/GenBank/DDBJ whole genome shotgun (WGS) entry which is preliminary data.</text>
</comment>
<feature type="transmembrane region" description="Helical" evidence="5">
    <location>
        <begin position="48"/>
        <end position="70"/>
    </location>
</feature>
<evidence type="ECO:0000256" key="5">
    <source>
        <dbReference type="SAM" id="Phobius"/>
    </source>
</evidence>
<name>A0A834NWD5_VESPE</name>
<organism evidence="6 7">
    <name type="scientific">Vespula pensylvanica</name>
    <name type="common">Western yellow jacket</name>
    <name type="synonym">Wasp</name>
    <dbReference type="NCBI Taxonomy" id="30213"/>
    <lineage>
        <taxon>Eukaryota</taxon>
        <taxon>Metazoa</taxon>
        <taxon>Ecdysozoa</taxon>
        <taxon>Arthropoda</taxon>
        <taxon>Hexapoda</taxon>
        <taxon>Insecta</taxon>
        <taxon>Pterygota</taxon>
        <taxon>Neoptera</taxon>
        <taxon>Endopterygota</taxon>
        <taxon>Hymenoptera</taxon>
        <taxon>Apocrita</taxon>
        <taxon>Aculeata</taxon>
        <taxon>Vespoidea</taxon>
        <taxon>Vespidae</taxon>
        <taxon>Vespinae</taxon>
        <taxon>Vespula</taxon>
    </lineage>
</organism>
<sequence>MARALGCLRYLLIAGTVVLGISGVVTSAFAGFFLYQLNEYKQLTPENVYGPSIVLLVLGIFTCVIGWLSWHFFDFTQKGQAILFVTSLVIISLFEMSAGIWALVRHEQIDFLPTAHLKTIFMDKENQPLWEHIQAKFLCCGMDGPIDYRGKNSVPWSCCDISSSLNPNNDKFTCTTMYGRGCHHVMINRTKSILLHVFLLSLGKLLLEIFLIICTTCYMKAFVDRIERRRQDALTRRISSQVVYHPDNNKKLLDQQSSAFRTESIE</sequence>
<feature type="transmembrane region" description="Helical" evidence="5">
    <location>
        <begin position="193"/>
        <end position="219"/>
    </location>
</feature>
<dbReference type="EMBL" id="JACSDY010000009">
    <property type="protein sequence ID" value="KAF7419778.1"/>
    <property type="molecule type" value="Genomic_DNA"/>
</dbReference>
<dbReference type="Gene3D" id="1.10.1450.10">
    <property type="entry name" value="Tetraspanin"/>
    <property type="match status" value="1"/>
</dbReference>
<comment type="subcellular location">
    <subcellularLocation>
        <location evidence="1">Membrane</location>
        <topology evidence="1">Multi-pass membrane protein</topology>
    </subcellularLocation>
</comment>
<feature type="transmembrane region" description="Helical" evidence="5">
    <location>
        <begin position="12"/>
        <end position="36"/>
    </location>
</feature>
<accession>A0A834NWD5</accession>
<evidence type="ECO:0008006" key="8">
    <source>
        <dbReference type="Google" id="ProtNLM"/>
    </source>
</evidence>
<dbReference type="InterPro" id="IPR018499">
    <property type="entry name" value="Tetraspanin/Peripherin"/>
</dbReference>
<protein>
    <recommendedName>
        <fullName evidence="8">Tetraspanin</fullName>
    </recommendedName>
</protein>
<dbReference type="OrthoDB" id="6239677at2759"/>
<evidence type="ECO:0000313" key="7">
    <source>
        <dbReference type="Proteomes" id="UP000600918"/>
    </source>
</evidence>
<dbReference type="PANTHER" id="PTHR19282">
    <property type="entry name" value="TETRASPANIN"/>
    <property type="match status" value="1"/>
</dbReference>
<dbReference type="GO" id="GO:0005886">
    <property type="term" value="C:plasma membrane"/>
    <property type="evidence" value="ECO:0007669"/>
    <property type="project" value="TreeGrafter"/>
</dbReference>
<evidence type="ECO:0000256" key="4">
    <source>
        <dbReference type="ARBA" id="ARBA00023136"/>
    </source>
</evidence>
<proteinExistence type="predicted"/>
<dbReference type="CDD" id="cd03127">
    <property type="entry name" value="tetraspanin_LEL"/>
    <property type="match status" value="1"/>
</dbReference>
<evidence type="ECO:0000256" key="3">
    <source>
        <dbReference type="ARBA" id="ARBA00022989"/>
    </source>
</evidence>
<feature type="transmembrane region" description="Helical" evidence="5">
    <location>
        <begin position="82"/>
        <end position="104"/>
    </location>
</feature>
<evidence type="ECO:0000256" key="1">
    <source>
        <dbReference type="ARBA" id="ARBA00004141"/>
    </source>
</evidence>
<dbReference type="InterPro" id="IPR008952">
    <property type="entry name" value="Tetraspanin_EC2_sf"/>
</dbReference>
<keyword evidence="4 5" id="KW-0472">Membrane</keyword>
<dbReference type="PANTHER" id="PTHR19282:SF505">
    <property type="entry name" value="TRANSMEMBRANE 4 SUPERFAMILY, ISOFORM C"/>
    <property type="match status" value="1"/>
</dbReference>
<reference evidence="6" key="1">
    <citation type="journal article" date="2020" name="G3 (Bethesda)">
        <title>High-Quality Assemblies for Three Invasive Social Wasps from the &lt;i&gt;Vespula&lt;/i&gt; Genus.</title>
        <authorList>
            <person name="Harrop T.W.R."/>
            <person name="Guhlin J."/>
            <person name="McLaughlin G.M."/>
            <person name="Permina E."/>
            <person name="Stockwell P."/>
            <person name="Gilligan J."/>
            <person name="Le Lec M.F."/>
            <person name="Gruber M.A.M."/>
            <person name="Quinn O."/>
            <person name="Lovegrove M."/>
            <person name="Duncan E.J."/>
            <person name="Remnant E.J."/>
            <person name="Van Eeckhoven J."/>
            <person name="Graham B."/>
            <person name="Knapp R.A."/>
            <person name="Langford K.W."/>
            <person name="Kronenberg Z."/>
            <person name="Press M.O."/>
            <person name="Eacker S.M."/>
            <person name="Wilson-Rankin E.E."/>
            <person name="Purcell J."/>
            <person name="Lester P.J."/>
            <person name="Dearden P.K."/>
        </authorList>
    </citation>
    <scope>NUCLEOTIDE SEQUENCE</scope>
    <source>
        <strain evidence="6">Volc-1</strain>
    </source>
</reference>
<keyword evidence="7" id="KW-1185">Reference proteome</keyword>
<dbReference type="Proteomes" id="UP000600918">
    <property type="component" value="Unassembled WGS sequence"/>
</dbReference>
<evidence type="ECO:0000256" key="2">
    <source>
        <dbReference type="ARBA" id="ARBA00022692"/>
    </source>
</evidence>
<keyword evidence="2 5" id="KW-0812">Transmembrane</keyword>